<keyword evidence="2" id="KW-1185">Reference proteome</keyword>
<reference evidence="1 2" key="1">
    <citation type="submission" date="2024-09" db="EMBL/GenBank/DDBJ databases">
        <authorList>
            <person name="Sun Q."/>
            <person name="Mori K."/>
        </authorList>
    </citation>
    <scope>NUCLEOTIDE SEQUENCE [LARGE SCALE GENOMIC DNA]</scope>
    <source>
        <strain evidence="1 2">JCM 11411</strain>
    </source>
</reference>
<dbReference type="PROSITE" id="PS51257">
    <property type="entry name" value="PROKAR_LIPOPROTEIN"/>
    <property type="match status" value="1"/>
</dbReference>
<gene>
    <name evidence="1" type="ORF">ACFFQ6_08440</name>
</gene>
<accession>A0ABV5XB71</accession>
<dbReference type="EMBL" id="JBHMAS010000017">
    <property type="protein sequence ID" value="MFB9779705.1"/>
    <property type="molecule type" value="Genomic_DNA"/>
</dbReference>
<evidence type="ECO:0000313" key="1">
    <source>
        <dbReference type="EMBL" id="MFB9779705.1"/>
    </source>
</evidence>
<proteinExistence type="predicted"/>
<name>A0ABV5XB71_9NOCA</name>
<organism evidence="1 2">
    <name type="scientific">Rhodococcus baikonurensis</name>
    <dbReference type="NCBI Taxonomy" id="172041"/>
    <lineage>
        <taxon>Bacteria</taxon>
        <taxon>Bacillati</taxon>
        <taxon>Actinomycetota</taxon>
        <taxon>Actinomycetes</taxon>
        <taxon>Mycobacteriales</taxon>
        <taxon>Nocardiaceae</taxon>
        <taxon>Rhodococcus</taxon>
        <taxon>Rhodococcus erythropolis group</taxon>
    </lineage>
</organism>
<sequence>MNGFTVRVFGSLITALSLTGCGVDMDTYDPAISQEDILTSSSQRWNRSVLEGYPKDAYTLLSVRCMNIIPAQEFPTRFKDFGVGGPGPSSLTVHIEGGRGYVTTLFSVHPERDEIDVPWIYSKEDGWRNDDC</sequence>
<dbReference type="RefSeq" id="WP_125053213.1">
    <property type="nucleotide sequence ID" value="NZ_JBHMAS010000017.1"/>
</dbReference>
<protein>
    <recommendedName>
        <fullName evidence="3">Lipoprotein</fullName>
    </recommendedName>
</protein>
<evidence type="ECO:0008006" key="3">
    <source>
        <dbReference type="Google" id="ProtNLM"/>
    </source>
</evidence>
<evidence type="ECO:0000313" key="2">
    <source>
        <dbReference type="Proteomes" id="UP001589587"/>
    </source>
</evidence>
<dbReference type="Proteomes" id="UP001589587">
    <property type="component" value="Unassembled WGS sequence"/>
</dbReference>
<comment type="caution">
    <text evidence="1">The sequence shown here is derived from an EMBL/GenBank/DDBJ whole genome shotgun (WGS) entry which is preliminary data.</text>
</comment>